<feature type="region of interest" description="Disordered" evidence="1">
    <location>
        <begin position="88"/>
        <end position="136"/>
    </location>
</feature>
<organism evidence="2 3">
    <name type="scientific">Thalassiosira pseudonana</name>
    <name type="common">Marine diatom</name>
    <name type="synonym">Cyclotella nana</name>
    <dbReference type="NCBI Taxonomy" id="35128"/>
    <lineage>
        <taxon>Eukaryota</taxon>
        <taxon>Sar</taxon>
        <taxon>Stramenopiles</taxon>
        <taxon>Ochrophyta</taxon>
        <taxon>Bacillariophyta</taxon>
        <taxon>Coscinodiscophyceae</taxon>
        <taxon>Thalassiosirophycidae</taxon>
        <taxon>Thalassiosirales</taxon>
        <taxon>Thalassiosiraceae</taxon>
        <taxon>Thalassiosira</taxon>
    </lineage>
</organism>
<dbReference type="EMBL" id="CM000643">
    <property type="protein sequence ID" value="EED91658.1"/>
    <property type="molecule type" value="Genomic_DNA"/>
</dbReference>
<dbReference type="AlphaFoldDB" id="B8C450"/>
<accession>B8C450</accession>
<evidence type="ECO:0000256" key="1">
    <source>
        <dbReference type="SAM" id="MobiDB-lite"/>
    </source>
</evidence>
<dbReference type="InParanoid" id="B8C450"/>
<evidence type="ECO:0000313" key="3">
    <source>
        <dbReference type="Proteomes" id="UP000001449"/>
    </source>
</evidence>
<proteinExistence type="predicted"/>
<reference evidence="2 3" key="2">
    <citation type="journal article" date="2008" name="Nature">
        <title>The Phaeodactylum genome reveals the evolutionary history of diatom genomes.</title>
        <authorList>
            <person name="Bowler C."/>
            <person name="Allen A.E."/>
            <person name="Badger J.H."/>
            <person name="Grimwood J."/>
            <person name="Jabbari K."/>
            <person name="Kuo A."/>
            <person name="Maheswari U."/>
            <person name="Martens C."/>
            <person name="Maumus F."/>
            <person name="Otillar R.P."/>
            <person name="Rayko E."/>
            <person name="Salamov A."/>
            <person name="Vandepoele K."/>
            <person name="Beszteri B."/>
            <person name="Gruber A."/>
            <person name="Heijde M."/>
            <person name="Katinka M."/>
            <person name="Mock T."/>
            <person name="Valentin K."/>
            <person name="Verret F."/>
            <person name="Berges J.A."/>
            <person name="Brownlee C."/>
            <person name="Cadoret J.P."/>
            <person name="Chiovitti A."/>
            <person name="Choi C.J."/>
            <person name="Coesel S."/>
            <person name="De Martino A."/>
            <person name="Detter J.C."/>
            <person name="Durkin C."/>
            <person name="Falciatore A."/>
            <person name="Fournet J."/>
            <person name="Haruta M."/>
            <person name="Huysman M.J."/>
            <person name="Jenkins B.D."/>
            <person name="Jiroutova K."/>
            <person name="Jorgensen R.E."/>
            <person name="Joubert Y."/>
            <person name="Kaplan A."/>
            <person name="Kroger N."/>
            <person name="Kroth P.G."/>
            <person name="La Roche J."/>
            <person name="Lindquist E."/>
            <person name="Lommer M."/>
            <person name="Martin-Jezequel V."/>
            <person name="Lopez P.J."/>
            <person name="Lucas S."/>
            <person name="Mangogna M."/>
            <person name="McGinnis K."/>
            <person name="Medlin L.K."/>
            <person name="Montsant A."/>
            <person name="Oudot-Le Secq M.P."/>
            <person name="Napoli C."/>
            <person name="Obornik M."/>
            <person name="Parker M.S."/>
            <person name="Petit J.L."/>
            <person name="Porcel B.M."/>
            <person name="Poulsen N."/>
            <person name="Robison M."/>
            <person name="Rychlewski L."/>
            <person name="Rynearson T.A."/>
            <person name="Schmutz J."/>
            <person name="Shapiro H."/>
            <person name="Siaut M."/>
            <person name="Stanley M."/>
            <person name="Sussman M.R."/>
            <person name="Taylor A.R."/>
            <person name="Vardi A."/>
            <person name="von Dassow P."/>
            <person name="Vyverman W."/>
            <person name="Willis A."/>
            <person name="Wyrwicz L.S."/>
            <person name="Rokhsar D.S."/>
            <person name="Weissenbach J."/>
            <person name="Armbrust E.V."/>
            <person name="Green B.R."/>
            <person name="Van de Peer Y."/>
            <person name="Grigoriev I.V."/>
        </authorList>
    </citation>
    <scope>NUCLEOTIDE SEQUENCE [LARGE SCALE GENOMIC DNA]</scope>
    <source>
        <strain evidence="2 3">CCMP1335</strain>
    </source>
</reference>
<gene>
    <name evidence="2" type="ORF">THAPSDRAFT_6373</name>
</gene>
<sequence>MSSHTDDIVDWRQAHFRLTLAIAQSRDNIAEELTKRRYLLEEIHRCKAAPSSQQGGSGVSAFKRKAHSNAVSSAKQLLTANNSVAAATASKSKQKLGDAAKKPPHKKSQAVKANTAKAATKPKTAAALPAPSANEPTLLGSNVQWNTAETDESSQNSQATALANLMGEEYVQNILQQTASETAMALMEHQEESKIRD</sequence>
<reference evidence="2 3" key="1">
    <citation type="journal article" date="2004" name="Science">
        <title>The genome of the diatom Thalassiosira pseudonana: ecology, evolution, and metabolism.</title>
        <authorList>
            <person name="Armbrust E.V."/>
            <person name="Berges J.A."/>
            <person name="Bowler C."/>
            <person name="Green B.R."/>
            <person name="Martinez D."/>
            <person name="Putnam N.H."/>
            <person name="Zhou S."/>
            <person name="Allen A.E."/>
            <person name="Apt K.E."/>
            <person name="Bechner M."/>
            <person name="Brzezinski M.A."/>
            <person name="Chaal B.K."/>
            <person name="Chiovitti A."/>
            <person name="Davis A.K."/>
            <person name="Demarest M.S."/>
            <person name="Detter J.C."/>
            <person name="Glavina T."/>
            <person name="Goodstein D."/>
            <person name="Hadi M.Z."/>
            <person name="Hellsten U."/>
            <person name="Hildebrand M."/>
            <person name="Jenkins B.D."/>
            <person name="Jurka J."/>
            <person name="Kapitonov V.V."/>
            <person name="Kroger N."/>
            <person name="Lau W.W."/>
            <person name="Lane T.W."/>
            <person name="Larimer F.W."/>
            <person name="Lippmeier J.C."/>
            <person name="Lucas S."/>
            <person name="Medina M."/>
            <person name="Montsant A."/>
            <person name="Obornik M."/>
            <person name="Parker M.S."/>
            <person name="Palenik B."/>
            <person name="Pazour G.J."/>
            <person name="Richardson P.M."/>
            <person name="Rynearson T.A."/>
            <person name="Saito M.A."/>
            <person name="Schwartz D.C."/>
            <person name="Thamatrakoln K."/>
            <person name="Valentin K."/>
            <person name="Vardi A."/>
            <person name="Wilkerson F.P."/>
            <person name="Rokhsar D.S."/>
        </authorList>
    </citation>
    <scope>NUCLEOTIDE SEQUENCE [LARGE SCALE GENOMIC DNA]</scope>
    <source>
        <strain evidence="2 3">CCMP1335</strain>
    </source>
</reference>
<dbReference type="KEGG" id="tps:THAPSDRAFT_6373"/>
<evidence type="ECO:0000313" key="2">
    <source>
        <dbReference type="EMBL" id="EED91658.1"/>
    </source>
</evidence>
<name>B8C450_THAPS</name>
<dbReference type="HOGENOM" id="CLU_1386687_0_0_1"/>
<dbReference type="RefSeq" id="XP_002291551.1">
    <property type="nucleotide sequence ID" value="XM_002291515.1"/>
</dbReference>
<feature type="compositionally biased region" description="Low complexity" evidence="1">
    <location>
        <begin position="110"/>
        <end position="133"/>
    </location>
</feature>
<dbReference type="PaxDb" id="35128-Thaps6373"/>
<dbReference type="Proteomes" id="UP000001449">
    <property type="component" value="Chromosome 6"/>
</dbReference>
<keyword evidence="3" id="KW-1185">Reference proteome</keyword>
<dbReference type="GeneID" id="7453296"/>
<protein>
    <submittedName>
        <fullName evidence="2">Uncharacterized protein</fullName>
    </submittedName>
</protein>